<sequence>MKANVAIVIARFNNFINDSLLDGAVDALKRIGQVKDDNITVVWVPGAYELPLAARALANTGKYDAIIALGTVIRGGTAHFEYVAGEASSGIASVAMNSEIPVAFGVLTTESIEQAIERAGTKAGNKGAEAALTALEMINGNFVKPAARRRARECAVQALYSWQLSNNDIADVEYQFLAEQDVKDVDITYFRELLSGVATNSAYLDGLMKPYLSRQLEELGQVEKAILRISLYELSKRNDVPYKVAINEGIELAKVFGAEDSHKFVNGVLDKAGPQIRPNRK</sequence>
<comment type="subunit">
    <text evidence="11">Oligomer forming an icosahedral capsid.</text>
</comment>
<evidence type="ECO:0000256" key="7">
    <source>
        <dbReference type="ARBA" id="ARBA00022884"/>
    </source>
</evidence>
<dbReference type="NCBIfam" id="TIGR01951">
    <property type="entry name" value="nusB"/>
    <property type="match status" value="1"/>
</dbReference>
<comment type="similarity">
    <text evidence="2">Belongs to the NusB family.</text>
</comment>
<evidence type="ECO:0000256" key="2">
    <source>
        <dbReference type="ARBA" id="ARBA00005952"/>
    </source>
</evidence>
<dbReference type="SUPFAM" id="SSF52121">
    <property type="entry name" value="Lumazine synthase"/>
    <property type="match status" value="1"/>
</dbReference>
<dbReference type="HAMAP" id="MF_00178">
    <property type="entry name" value="Lumazine_synth"/>
    <property type="match status" value="1"/>
</dbReference>
<evidence type="ECO:0000256" key="6">
    <source>
        <dbReference type="ARBA" id="ARBA00022814"/>
    </source>
</evidence>
<keyword evidence="6" id="KW-0889">Transcription antitermination</keyword>
<dbReference type="CDD" id="cd00619">
    <property type="entry name" value="Terminator_NusB"/>
    <property type="match status" value="1"/>
</dbReference>
<dbReference type="PANTHER" id="PTHR21058:SF0">
    <property type="entry name" value="6,7-DIMETHYL-8-RIBITYLLUMAZINE SYNTHASE"/>
    <property type="match status" value="1"/>
</dbReference>
<evidence type="ECO:0000313" key="14">
    <source>
        <dbReference type="EMBL" id="CAD7567318.1"/>
    </source>
</evidence>
<dbReference type="AlphaFoldDB" id="A0A7R9IV64"/>
<name>A0A7R9IV64_TIMCA</name>
<dbReference type="InterPro" id="IPR006027">
    <property type="entry name" value="NusB_RsmB_TIM44"/>
</dbReference>
<proteinExistence type="inferred from homology"/>
<dbReference type="Pfam" id="PF00885">
    <property type="entry name" value="DMRL_synthase"/>
    <property type="match status" value="1"/>
</dbReference>
<protein>
    <recommendedName>
        <fullName evidence="12">6,7-dimethyl-8-ribityllumazine synthase</fullName>
        <shortName evidence="12">DMRL synthase</shortName>
        <ecNumber evidence="12">2.5.1.78</ecNumber>
    </recommendedName>
</protein>
<keyword evidence="5 12" id="KW-0808">Transferase</keyword>
<dbReference type="EC" id="2.5.1.78" evidence="12"/>
<comment type="function">
    <text evidence="12">Catalyzes the formation of 6,7-dimethyl-8-ribityllumazine by condensation of 5-amino-6-(D-ribitylamino)uracil with 3,4-dihydroxy-2-butanone 4-phosphate. This is the penultimate step in the biosynthesis of riboflavin.</text>
</comment>
<keyword evidence="4 12" id="KW-0686">Riboflavin biosynthesis</keyword>
<evidence type="ECO:0000256" key="5">
    <source>
        <dbReference type="ARBA" id="ARBA00022679"/>
    </source>
</evidence>
<dbReference type="InterPro" id="IPR035926">
    <property type="entry name" value="NusB-like_sf"/>
</dbReference>
<evidence type="ECO:0000256" key="1">
    <source>
        <dbReference type="ARBA" id="ARBA00004917"/>
    </source>
</evidence>
<dbReference type="GO" id="GO:0006353">
    <property type="term" value="P:DNA-templated transcription termination"/>
    <property type="evidence" value="ECO:0007669"/>
    <property type="project" value="InterPro"/>
</dbReference>
<dbReference type="PANTHER" id="PTHR21058">
    <property type="entry name" value="6,7-DIMETHYL-8-RIBITYLLUMAZINE SYNTHASE DMRL SYNTHASE LUMAZINE SYNTHASE"/>
    <property type="match status" value="1"/>
</dbReference>
<dbReference type="FunFam" id="1.10.940.10:FF:000001">
    <property type="entry name" value="Transcription antitermination factor NusB"/>
    <property type="match status" value="1"/>
</dbReference>
<dbReference type="SUPFAM" id="SSF48013">
    <property type="entry name" value="NusB-like"/>
    <property type="match status" value="1"/>
</dbReference>
<dbReference type="GO" id="GO:0031564">
    <property type="term" value="P:transcription antitermination"/>
    <property type="evidence" value="ECO:0007669"/>
    <property type="project" value="UniProtKB-KW"/>
</dbReference>
<organism evidence="14">
    <name type="scientific">Timema californicum</name>
    <name type="common">California timema</name>
    <name type="synonym">Walking stick</name>
    <dbReference type="NCBI Taxonomy" id="61474"/>
    <lineage>
        <taxon>Eukaryota</taxon>
        <taxon>Metazoa</taxon>
        <taxon>Ecdysozoa</taxon>
        <taxon>Arthropoda</taxon>
        <taxon>Hexapoda</taxon>
        <taxon>Insecta</taxon>
        <taxon>Pterygota</taxon>
        <taxon>Neoptera</taxon>
        <taxon>Polyneoptera</taxon>
        <taxon>Phasmatodea</taxon>
        <taxon>Timematodea</taxon>
        <taxon>Timematoidea</taxon>
        <taxon>Timematidae</taxon>
        <taxon>Timema</taxon>
    </lineage>
</organism>
<dbReference type="EMBL" id="OE179079">
    <property type="protein sequence ID" value="CAD7567318.1"/>
    <property type="molecule type" value="Genomic_DNA"/>
</dbReference>
<evidence type="ECO:0000256" key="10">
    <source>
        <dbReference type="ARBA" id="ARBA00048785"/>
    </source>
</evidence>
<dbReference type="GO" id="GO:0005829">
    <property type="term" value="C:cytosol"/>
    <property type="evidence" value="ECO:0007669"/>
    <property type="project" value="TreeGrafter"/>
</dbReference>
<dbReference type="GO" id="GO:0009349">
    <property type="term" value="C:riboflavin synthase complex"/>
    <property type="evidence" value="ECO:0007669"/>
    <property type="project" value="UniProtKB-UniRule"/>
</dbReference>
<comment type="catalytic activity">
    <reaction evidence="10 12">
        <text>(2S)-2-hydroxy-3-oxobutyl phosphate + 5-amino-6-(D-ribitylamino)uracil = 6,7-dimethyl-8-(1-D-ribityl)lumazine + phosphate + 2 H2O + H(+)</text>
        <dbReference type="Rhea" id="RHEA:26152"/>
        <dbReference type="ChEBI" id="CHEBI:15377"/>
        <dbReference type="ChEBI" id="CHEBI:15378"/>
        <dbReference type="ChEBI" id="CHEBI:15934"/>
        <dbReference type="ChEBI" id="CHEBI:43474"/>
        <dbReference type="ChEBI" id="CHEBI:58201"/>
        <dbReference type="ChEBI" id="CHEBI:58830"/>
        <dbReference type="EC" id="2.5.1.78"/>
    </reaction>
</comment>
<accession>A0A7R9IV64</accession>
<keyword evidence="8" id="KW-0805">Transcription regulation</keyword>
<dbReference type="NCBIfam" id="NF000812">
    <property type="entry name" value="PRK00061.1-4"/>
    <property type="match status" value="1"/>
</dbReference>
<evidence type="ECO:0000256" key="12">
    <source>
        <dbReference type="RuleBase" id="RU003795"/>
    </source>
</evidence>
<reference evidence="14" key="1">
    <citation type="submission" date="2020-11" db="EMBL/GenBank/DDBJ databases">
        <authorList>
            <person name="Tran Van P."/>
        </authorList>
    </citation>
    <scope>NUCLEOTIDE SEQUENCE</scope>
</reference>
<evidence type="ECO:0000256" key="4">
    <source>
        <dbReference type="ARBA" id="ARBA00022619"/>
    </source>
</evidence>
<evidence type="ECO:0000256" key="11">
    <source>
        <dbReference type="ARBA" id="ARBA00063688"/>
    </source>
</evidence>
<dbReference type="HAMAP" id="MF_00073">
    <property type="entry name" value="NusB"/>
    <property type="match status" value="1"/>
</dbReference>
<evidence type="ECO:0000256" key="8">
    <source>
        <dbReference type="ARBA" id="ARBA00023015"/>
    </source>
</evidence>
<dbReference type="GO" id="GO:0000906">
    <property type="term" value="F:6,7-dimethyl-8-ribityllumazine synthase activity"/>
    <property type="evidence" value="ECO:0007669"/>
    <property type="project" value="UniProtKB-EC"/>
</dbReference>
<dbReference type="InterPro" id="IPR034964">
    <property type="entry name" value="LS"/>
</dbReference>
<comment type="similarity">
    <text evidence="3 12">Belongs to the DMRL synthase family.</text>
</comment>
<dbReference type="CDD" id="cd09209">
    <property type="entry name" value="Lumazine_synthase-I"/>
    <property type="match status" value="1"/>
</dbReference>
<evidence type="ECO:0000259" key="13">
    <source>
        <dbReference type="Pfam" id="PF01029"/>
    </source>
</evidence>
<dbReference type="GO" id="GO:0009231">
    <property type="term" value="P:riboflavin biosynthetic process"/>
    <property type="evidence" value="ECO:0007669"/>
    <property type="project" value="UniProtKB-UniPathway"/>
</dbReference>
<dbReference type="InterPro" id="IPR002180">
    <property type="entry name" value="LS/RS"/>
</dbReference>
<dbReference type="InterPro" id="IPR036467">
    <property type="entry name" value="LS/RS_sf"/>
</dbReference>
<dbReference type="GO" id="GO:0003723">
    <property type="term" value="F:RNA binding"/>
    <property type="evidence" value="ECO:0007669"/>
    <property type="project" value="UniProtKB-KW"/>
</dbReference>
<dbReference type="UniPathway" id="UPA00275">
    <property type="reaction ID" value="UER00404"/>
</dbReference>
<dbReference type="Gene3D" id="1.10.940.10">
    <property type="entry name" value="NusB-like"/>
    <property type="match status" value="1"/>
</dbReference>
<dbReference type="FunFam" id="3.40.50.960:FF:000001">
    <property type="entry name" value="6,7-dimethyl-8-ribityllumazine synthase"/>
    <property type="match status" value="1"/>
</dbReference>
<dbReference type="Gene3D" id="3.40.50.960">
    <property type="entry name" value="Lumazine/riboflavin synthase"/>
    <property type="match status" value="1"/>
</dbReference>
<keyword evidence="9" id="KW-0804">Transcription</keyword>
<evidence type="ECO:0000256" key="3">
    <source>
        <dbReference type="ARBA" id="ARBA00007424"/>
    </source>
</evidence>
<keyword evidence="7" id="KW-0694">RNA-binding</keyword>
<dbReference type="InterPro" id="IPR011605">
    <property type="entry name" value="NusB_fam"/>
</dbReference>
<feature type="domain" description="NusB/RsmB/TIM44" evidence="13">
    <location>
        <begin position="149"/>
        <end position="272"/>
    </location>
</feature>
<comment type="pathway">
    <text evidence="1 12">Cofactor biosynthesis; riboflavin biosynthesis; riboflavin from 2-hydroxy-3-oxobutyl phosphate and 5-amino-6-(D-ribitylamino)uracil: step 1/2.</text>
</comment>
<gene>
    <name evidence="14" type="ORF">TCMB3V08_LOCUS120</name>
</gene>
<evidence type="ECO:0000256" key="9">
    <source>
        <dbReference type="ARBA" id="ARBA00023163"/>
    </source>
</evidence>
<dbReference type="NCBIfam" id="TIGR00114">
    <property type="entry name" value="lumazine-synth"/>
    <property type="match status" value="1"/>
</dbReference>
<dbReference type="Pfam" id="PF01029">
    <property type="entry name" value="NusB"/>
    <property type="match status" value="1"/>
</dbReference>